<dbReference type="InterPro" id="IPR004117">
    <property type="entry name" value="7tm6_olfct_rcpt"/>
</dbReference>
<feature type="transmembrane region" description="Helical" evidence="10">
    <location>
        <begin position="199"/>
        <end position="223"/>
    </location>
</feature>
<keyword evidence="11" id="KW-1185">Reference proteome</keyword>
<organism evidence="11 12">
    <name type="scientific">Bombyx mandarina</name>
    <name type="common">Wild silk moth</name>
    <name type="synonym">Wild silkworm</name>
    <dbReference type="NCBI Taxonomy" id="7092"/>
    <lineage>
        <taxon>Eukaryota</taxon>
        <taxon>Metazoa</taxon>
        <taxon>Ecdysozoa</taxon>
        <taxon>Arthropoda</taxon>
        <taxon>Hexapoda</taxon>
        <taxon>Insecta</taxon>
        <taxon>Pterygota</taxon>
        <taxon>Neoptera</taxon>
        <taxon>Endopterygota</taxon>
        <taxon>Lepidoptera</taxon>
        <taxon>Glossata</taxon>
        <taxon>Ditrysia</taxon>
        <taxon>Bombycoidea</taxon>
        <taxon>Bombycidae</taxon>
        <taxon>Bombycinae</taxon>
        <taxon>Bombyx</taxon>
    </lineage>
</organism>
<dbReference type="KEGG" id="bman:114243036"/>
<comment type="similarity">
    <text evidence="10">Belongs to the insect chemoreceptor superfamily. Heteromeric odorant receptor channel (TC 1.A.69) family.</text>
</comment>
<dbReference type="CTD" id="100379305"/>
<dbReference type="Pfam" id="PF02949">
    <property type="entry name" value="7tm_6"/>
    <property type="match status" value="1"/>
</dbReference>
<evidence type="ECO:0000313" key="11">
    <source>
        <dbReference type="Proteomes" id="UP000504629"/>
    </source>
</evidence>
<dbReference type="GO" id="GO:0007165">
    <property type="term" value="P:signal transduction"/>
    <property type="evidence" value="ECO:0007669"/>
    <property type="project" value="UniProtKB-KW"/>
</dbReference>
<gene>
    <name evidence="12" type="primary">LOC114243036</name>
</gene>
<dbReference type="GO" id="GO:0005886">
    <property type="term" value="C:plasma membrane"/>
    <property type="evidence" value="ECO:0007669"/>
    <property type="project" value="UniProtKB-SubCell"/>
</dbReference>
<dbReference type="Proteomes" id="UP000504629">
    <property type="component" value="Unplaced"/>
</dbReference>
<dbReference type="PANTHER" id="PTHR21137:SF35">
    <property type="entry name" value="ODORANT RECEPTOR 19A-RELATED"/>
    <property type="match status" value="1"/>
</dbReference>
<dbReference type="GO" id="GO:0004984">
    <property type="term" value="F:olfactory receptor activity"/>
    <property type="evidence" value="ECO:0007669"/>
    <property type="project" value="InterPro"/>
</dbReference>
<keyword evidence="3 10" id="KW-0716">Sensory transduction</keyword>
<evidence type="ECO:0000256" key="2">
    <source>
        <dbReference type="ARBA" id="ARBA00022475"/>
    </source>
</evidence>
<dbReference type="GO" id="GO:0005549">
    <property type="term" value="F:odorant binding"/>
    <property type="evidence" value="ECO:0007669"/>
    <property type="project" value="InterPro"/>
</dbReference>
<evidence type="ECO:0000256" key="7">
    <source>
        <dbReference type="ARBA" id="ARBA00023136"/>
    </source>
</evidence>
<proteinExistence type="inferred from homology"/>
<feature type="transmembrane region" description="Helical" evidence="10">
    <location>
        <begin position="280"/>
        <end position="300"/>
    </location>
</feature>
<protein>
    <recommendedName>
        <fullName evidence="10">Odorant receptor</fullName>
    </recommendedName>
</protein>
<keyword evidence="6 10" id="KW-1133">Transmembrane helix</keyword>
<name>A0A6J2JPH8_BOMMA</name>
<evidence type="ECO:0000256" key="8">
    <source>
        <dbReference type="ARBA" id="ARBA00023170"/>
    </source>
</evidence>
<evidence type="ECO:0000256" key="9">
    <source>
        <dbReference type="ARBA" id="ARBA00023224"/>
    </source>
</evidence>
<keyword evidence="4 10" id="KW-0812">Transmembrane</keyword>
<evidence type="ECO:0000313" key="12">
    <source>
        <dbReference type="RefSeq" id="XP_028030204.1"/>
    </source>
</evidence>
<evidence type="ECO:0000256" key="6">
    <source>
        <dbReference type="ARBA" id="ARBA00022989"/>
    </source>
</evidence>
<reference evidence="12" key="1">
    <citation type="submission" date="2025-08" db="UniProtKB">
        <authorList>
            <consortium name="RefSeq"/>
        </authorList>
    </citation>
    <scope>IDENTIFICATION</scope>
    <source>
        <tissue evidence="12">Silk gland</tissue>
    </source>
</reference>
<evidence type="ECO:0000256" key="1">
    <source>
        <dbReference type="ARBA" id="ARBA00004651"/>
    </source>
</evidence>
<evidence type="ECO:0000256" key="5">
    <source>
        <dbReference type="ARBA" id="ARBA00022725"/>
    </source>
</evidence>
<dbReference type="GeneID" id="114243036"/>
<dbReference type="RefSeq" id="XP_028030204.1">
    <property type="nucleotide sequence ID" value="XM_028174403.1"/>
</dbReference>
<keyword evidence="7 10" id="KW-0472">Membrane</keyword>
<accession>A0A6J2JPH8</accession>
<evidence type="ECO:0000256" key="4">
    <source>
        <dbReference type="ARBA" id="ARBA00022692"/>
    </source>
</evidence>
<evidence type="ECO:0000256" key="10">
    <source>
        <dbReference type="RuleBase" id="RU351113"/>
    </source>
</evidence>
<sequence length="400" mass="45582">MFSRKRLFFTKSIDKGYKNDPIESVKAMVSLIQQFVGIRNMFGDENSSFSILSLLKMLLFGGSFVYVGSLSQLIYLVRVFPDKIETFKALNCISATCVPLSKYVFMWSVRTRLRTIFVMSKQGLSAIESDTTGYSKMIRTLKTARSASWFVIINQSVTHVIYLLIPFLFTIFGNIRYLPTTPGETYGLTPKYETPYYEITFMLTCFATIFSAVNQTGYIVLFINLLAHELGHFYVITDALNGIFEKKDANRDLVYIDRKLKFCAKHYQYLLKLHSEIKNLYKIIFGAHFLMMTIVLVTTLQTMNSWDIRNTVLTAVTGIMPLFIYCFGGELLITAGMDMSTAIYQCGWEKMGVKQAKVVSVILCLSQRPLCLTAANVFVMNRETFGGIAQVVYKIYAVFN</sequence>
<evidence type="ECO:0000256" key="3">
    <source>
        <dbReference type="ARBA" id="ARBA00022606"/>
    </source>
</evidence>
<keyword evidence="8 10" id="KW-0675">Receptor</keyword>
<keyword evidence="9 10" id="KW-0807">Transducer</keyword>
<comment type="subcellular location">
    <subcellularLocation>
        <location evidence="1 10">Cell membrane</location>
        <topology evidence="1 10">Multi-pass membrane protein</topology>
    </subcellularLocation>
</comment>
<dbReference type="PANTHER" id="PTHR21137">
    <property type="entry name" value="ODORANT RECEPTOR"/>
    <property type="match status" value="1"/>
</dbReference>
<keyword evidence="5 10" id="KW-0552">Olfaction</keyword>
<feature type="transmembrane region" description="Helical" evidence="10">
    <location>
        <begin position="312"/>
        <end position="333"/>
    </location>
</feature>
<dbReference type="AlphaFoldDB" id="A0A6J2JPH8"/>
<dbReference type="OrthoDB" id="7256251at2759"/>
<keyword evidence="2" id="KW-1003">Cell membrane</keyword>
<comment type="caution">
    <text evidence="10">Lacks conserved residue(s) required for the propagation of feature annotation.</text>
</comment>